<dbReference type="Gene3D" id="3.80.10.10">
    <property type="entry name" value="Ribonuclease Inhibitor"/>
    <property type="match status" value="2"/>
</dbReference>
<dbReference type="GO" id="GO:0031146">
    <property type="term" value="P:SCF-dependent proteasomal ubiquitin-dependent protein catabolic process"/>
    <property type="evidence" value="ECO:0007669"/>
    <property type="project" value="TreeGrafter"/>
</dbReference>
<protein>
    <recommendedName>
        <fullName evidence="1">F-box domain-containing protein</fullName>
    </recommendedName>
</protein>
<dbReference type="InterPro" id="IPR006553">
    <property type="entry name" value="Leu-rich_rpt_Cys-con_subtyp"/>
</dbReference>
<dbReference type="CDD" id="cd22159">
    <property type="entry name" value="F-box_AtTIR1-like"/>
    <property type="match status" value="1"/>
</dbReference>
<sequence>MNETGDDRPCKIRRTLTSITNLPSDSLSFIFKCLTTKDDRNSFGLTCRQWFRIQNNNHESLWSQEHPCISAEIFPIVLCKLLTRFQHLEYLSLRGRPKITDFFTFKSQFFESKVQSLCLDDRFHYSDIKLSLLFSWFPHLTHISLKFSRITDNGLEAVGKCCSSLKVVNLSWCRSITDSGISLLLQTCSKVGSLYINSCHKITGIGFLECAHTLNHLELGRCKLKPERINAIVSGGGLKYLRLTSYELYKVGEGSFNTETVMTISRGCPLLKELILADCEEVELEAWEAIGKNCKYLEFHYVYGCRKLCDLGLEVLFNRCNKLSRLFVDGDNSCSSSALKLVKRKKPK</sequence>
<accession>A0AAD4T7S2</accession>
<dbReference type="Gene3D" id="1.20.1280.50">
    <property type="match status" value="1"/>
</dbReference>
<proteinExistence type="predicted"/>
<dbReference type="InterPro" id="IPR032675">
    <property type="entry name" value="LRR_dom_sf"/>
</dbReference>
<gene>
    <name evidence="2" type="ORF">MKW98_030139</name>
</gene>
<dbReference type="SUPFAM" id="SSF52047">
    <property type="entry name" value="RNI-like"/>
    <property type="match status" value="1"/>
</dbReference>
<organism evidence="2 3">
    <name type="scientific">Papaver atlanticum</name>
    <dbReference type="NCBI Taxonomy" id="357466"/>
    <lineage>
        <taxon>Eukaryota</taxon>
        <taxon>Viridiplantae</taxon>
        <taxon>Streptophyta</taxon>
        <taxon>Embryophyta</taxon>
        <taxon>Tracheophyta</taxon>
        <taxon>Spermatophyta</taxon>
        <taxon>Magnoliopsida</taxon>
        <taxon>Ranunculales</taxon>
        <taxon>Papaveraceae</taxon>
        <taxon>Papaveroideae</taxon>
        <taxon>Papaver</taxon>
    </lineage>
</organism>
<dbReference type="SUPFAM" id="SSF81383">
    <property type="entry name" value="F-box domain"/>
    <property type="match status" value="1"/>
</dbReference>
<feature type="domain" description="F-box" evidence="1">
    <location>
        <begin position="16"/>
        <end position="65"/>
    </location>
</feature>
<keyword evidence="3" id="KW-1185">Reference proteome</keyword>
<comment type="caution">
    <text evidence="2">The sequence shown here is derived from an EMBL/GenBank/DDBJ whole genome shotgun (WGS) entry which is preliminary data.</text>
</comment>
<dbReference type="PANTHER" id="PTHR13318:SF26">
    <property type="entry name" value="F-BOX_LRR-REPEAT PROTEIN 12"/>
    <property type="match status" value="1"/>
</dbReference>
<dbReference type="InterPro" id="IPR001611">
    <property type="entry name" value="Leu-rich_rpt"/>
</dbReference>
<evidence type="ECO:0000259" key="1">
    <source>
        <dbReference type="PROSITE" id="PS50181"/>
    </source>
</evidence>
<dbReference type="Pfam" id="PF13516">
    <property type="entry name" value="LRR_6"/>
    <property type="match status" value="2"/>
</dbReference>
<evidence type="ECO:0000313" key="3">
    <source>
        <dbReference type="Proteomes" id="UP001202328"/>
    </source>
</evidence>
<dbReference type="InterPro" id="IPR001810">
    <property type="entry name" value="F-box_dom"/>
</dbReference>
<dbReference type="InterPro" id="IPR036047">
    <property type="entry name" value="F-box-like_dom_sf"/>
</dbReference>
<dbReference type="AlphaFoldDB" id="A0AAD4T7S2"/>
<name>A0AAD4T7S2_9MAGN</name>
<dbReference type="EMBL" id="JAJJMB010005117">
    <property type="protein sequence ID" value="KAI3940820.1"/>
    <property type="molecule type" value="Genomic_DNA"/>
</dbReference>
<dbReference type="Pfam" id="PF12937">
    <property type="entry name" value="F-box-like"/>
    <property type="match status" value="1"/>
</dbReference>
<dbReference type="Proteomes" id="UP001202328">
    <property type="component" value="Unassembled WGS sequence"/>
</dbReference>
<dbReference type="SMART" id="SM00367">
    <property type="entry name" value="LRR_CC"/>
    <property type="match status" value="4"/>
</dbReference>
<dbReference type="GO" id="GO:0019005">
    <property type="term" value="C:SCF ubiquitin ligase complex"/>
    <property type="evidence" value="ECO:0007669"/>
    <property type="project" value="TreeGrafter"/>
</dbReference>
<dbReference type="PANTHER" id="PTHR13318">
    <property type="entry name" value="PARTNER OF PAIRED, ISOFORM B-RELATED"/>
    <property type="match status" value="1"/>
</dbReference>
<evidence type="ECO:0000313" key="2">
    <source>
        <dbReference type="EMBL" id="KAI3940820.1"/>
    </source>
</evidence>
<reference evidence="2" key="1">
    <citation type="submission" date="2022-04" db="EMBL/GenBank/DDBJ databases">
        <title>A functionally conserved STORR gene fusion in Papaver species that diverged 16.8 million years ago.</title>
        <authorList>
            <person name="Catania T."/>
        </authorList>
    </citation>
    <scope>NUCLEOTIDE SEQUENCE</scope>
    <source>
        <strain evidence="2">S-188037</strain>
    </source>
</reference>
<dbReference type="PROSITE" id="PS50181">
    <property type="entry name" value="FBOX"/>
    <property type="match status" value="1"/>
</dbReference>